<evidence type="ECO:0000256" key="1">
    <source>
        <dbReference type="ARBA" id="ARBA00004853"/>
    </source>
</evidence>
<feature type="binding site" evidence="12">
    <location>
        <position position="302"/>
    </location>
    <ligand>
        <name>GTP</name>
        <dbReference type="ChEBI" id="CHEBI:37565"/>
    </ligand>
</feature>
<dbReference type="CDD" id="cd00641">
    <property type="entry name" value="GTP_cyclohydro2"/>
    <property type="match status" value="1"/>
</dbReference>
<dbReference type="GO" id="GO:0003935">
    <property type="term" value="F:GTP cyclohydrolase II activity"/>
    <property type="evidence" value="ECO:0007669"/>
    <property type="project" value="UniProtKB-UniRule"/>
</dbReference>
<proteinExistence type="inferred from homology"/>
<comment type="function">
    <text evidence="10 12">Catalyzes the conversion of GTP to 2,5-diamino-6-ribosylamino-4(3H)-pyrimidinone 5'-phosphate (DARP), formate and pyrophosphate.</text>
</comment>
<dbReference type="Gene3D" id="3.90.870.10">
    <property type="entry name" value="DHBP synthase"/>
    <property type="match status" value="1"/>
</dbReference>
<comment type="caution">
    <text evidence="14">The sequence shown here is derived from an EMBL/GenBank/DDBJ whole genome shotgun (WGS) entry which is preliminary data.</text>
</comment>
<evidence type="ECO:0000259" key="13">
    <source>
        <dbReference type="Pfam" id="PF00925"/>
    </source>
</evidence>
<dbReference type="PANTHER" id="PTHR21327">
    <property type="entry name" value="GTP CYCLOHYDROLASE II-RELATED"/>
    <property type="match status" value="1"/>
</dbReference>
<organism evidence="14 15">
    <name type="scientific">Pelagibius litoralis</name>
    <dbReference type="NCBI Taxonomy" id="374515"/>
    <lineage>
        <taxon>Bacteria</taxon>
        <taxon>Pseudomonadati</taxon>
        <taxon>Pseudomonadota</taxon>
        <taxon>Alphaproteobacteria</taxon>
        <taxon>Rhodospirillales</taxon>
        <taxon>Rhodovibrionaceae</taxon>
        <taxon>Pelagibius</taxon>
    </lineage>
</organism>
<dbReference type="PIRSF" id="PIRSF001259">
    <property type="entry name" value="RibA"/>
    <property type="match status" value="1"/>
</dbReference>
<dbReference type="HAMAP" id="MF_00179">
    <property type="entry name" value="RibA"/>
    <property type="match status" value="1"/>
</dbReference>
<keyword evidence="7 12" id="KW-0378">Hydrolase</keyword>
<comment type="similarity">
    <text evidence="3">In the C-terminal section; belongs to the GTP cyclohydrolase II family.</text>
</comment>
<protein>
    <recommendedName>
        <fullName evidence="12">GTP cyclohydrolase-2</fullName>
        <ecNumber evidence="12">3.5.4.25</ecNumber>
    </recommendedName>
    <alternativeName>
        <fullName evidence="12">GTP cyclohydrolase II</fullName>
    </alternativeName>
</protein>
<dbReference type="InterPro" id="IPR017945">
    <property type="entry name" value="DHBP_synth_RibB-like_a/b_dom"/>
</dbReference>
<feature type="binding site" evidence="12">
    <location>
        <position position="258"/>
    </location>
    <ligand>
        <name>GTP</name>
        <dbReference type="ChEBI" id="CHEBI:37565"/>
    </ligand>
</feature>
<dbReference type="InterPro" id="IPR036144">
    <property type="entry name" value="RibA-like_sf"/>
</dbReference>
<feature type="binding site" evidence="12">
    <location>
        <position position="342"/>
    </location>
    <ligand>
        <name>GTP</name>
        <dbReference type="ChEBI" id="CHEBI:37565"/>
    </ligand>
</feature>
<feature type="binding site" evidence="12">
    <location>
        <position position="337"/>
    </location>
    <ligand>
        <name>GTP</name>
        <dbReference type="ChEBI" id="CHEBI:37565"/>
    </ligand>
</feature>
<comment type="catalytic activity">
    <reaction evidence="11 12">
        <text>GTP + 4 H2O = 2,5-diamino-6-hydroxy-4-(5-phosphoribosylamino)-pyrimidine + formate + 2 phosphate + 3 H(+)</text>
        <dbReference type="Rhea" id="RHEA:23704"/>
        <dbReference type="ChEBI" id="CHEBI:15377"/>
        <dbReference type="ChEBI" id="CHEBI:15378"/>
        <dbReference type="ChEBI" id="CHEBI:15740"/>
        <dbReference type="ChEBI" id="CHEBI:37565"/>
        <dbReference type="ChEBI" id="CHEBI:43474"/>
        <dbReference type="ChEBI" id="CHEBI:58614"/>
        <dbReference type="EC" id="3.5.4.25"/>
    </reaction>
</comment>
<feature type="binding site" evidence="12">
    <location>
        <position position="255"/>
    </location>
    <ligand>
        <name>Zn(2+)</name>
        <dbReference type="ChEBI" id="CHEBI:29105"/>
        <note>catalytic</note>
    </ligand>
</feature>
<feature type="binding site" evidence="12">
    <location>
        <begin position="280"/>
        <end position="282"/>
    </location>
    <ligand>
        <name>GTP</name>
        <dbReference type="ChEBI" id="CHEBI:37565"/>
    </ligand>
</feature>
<name>A0A967F212_9PROT</name>
<comment type="cofactor">
    <cofactor evidence="12">
        <name>Zn(2+)</name>
        <dbReference type="ChEBI" id="CHEBI:29105"/>
    </cofactor>
    <text evidence="12">Binds 1 zinc ion per subunit.</text>
</comment>
<evidence type="ECO:0000256" key="10">
    <source>
        <dbReference type="ARBA" id="ARBA00043932"/>
    </source>
</evidence>
<keyword evidence="15" id="KW-1185">Reference proteome</keyword>
<evidence type="ECO:0000256" key="7">
    <source>
        <dbReference type="ARBA" id="ARBA00022801"/>
    </source>
</evidence>
<dbReference type="GO" id="GO:0008270">
    <property type="term" value="F:zinc ion binding"/>
    <property type="evidence" value="ECO:0007669"/>
    <property type="project" value="UniProtKB-UniRule"/>
</dbReference>
<keyword evidence="4 12" id="KW-0686">Riboflavin biosynthesis</keyword>
<evidence type="ECO:0000256" key="5">
    <source>
        <dbReference type="ARBA" id="ARBA00022723"/>
    </source>
</evidence>
<reference evidence="14" key="1">
    <citation type="submission" date="2020-03" db="EMBL/GenBank/DDBJ databases">
        <title>Genome of Pelagibius litoralis DSM 21314T.</title>
        <authorList>
            <person name="Wang G."/>
        </authorList>
    </citation>
    <scope>NUCLEOTIDE SEQUENCE</scope>
    <source>
        <strain evidence="14">DSM 21314</strain>
    </source>
</reference>
<dbReference type="EMBL" id="JAAQPH010000025">
    <property type="protein sequence ID" value="NIA71679.1"/>
    <property type="molecule type" value="Genomic_DNA"/>
</dbReference>
<evidence type="ECO:0000313" key="15">
    <source>
        <dbReference type="Proteomes" id="UP000761264"/>
    </source>
</evidence>
<keyword evidence="5 12" id="KW-0479">Metal-binding</keyword>
<evidence type="ECO:0000256" key="4">
    <source>
        <dbReference type="ARBA" id="ARBA00022619"/>
    </source>
</evidence>
<feature type="binding site" evidence="12">
    <location>
        <begin position="237"/>
        <end position="241"/>
    </location>
    <ligand>
        <name>GTP</name>
        <dbReference type="ChEBI" id="CHEBI:37565"/>
    </ligand>
</feature>
<evidence type="ECO:0000313" key="14">
    <source>
        <dbReference type="EMBL" id="NIA71679.1"/>
    </source>
</evidence>
<evidence type="ECO:0000256" key="9">
    <source>
        <dbReference type="ARBA" id="ARBA00023134"/>
    </source>
</evidence>
<dbReference type="GO" id="GO:0008686">
    <property type="term" value="F:3,4-dihydroxy-2-butanone-4-phosphate synthase activity"/>
    <property type="evidence" value="ECO:0007669"/>
    <property type="project" value="TreeGrafter"/>
</dbReference>
<evidence type="ECO:0000256" key="8">
    <source>
        <dbReference type="ARBA" id="ARBA00022833"/>
    </source>
</evidence>
<comment type="pathway">
    <text evidence="1 12">Cofactor biosynthesis; riboflavin biosynthesis; 5-amino-6-(D-ribitylamino)uracil from GTP: step 1/4.</text>
</comment>
<feature type="active site" description="Nucleophile" evidence="12">
    <location>
        <position position="316"/>
    </location>
</feature>
<dbReference type="GO" id="GO:0005829">
    <property type="term" value="C:cytosol"/>
    <property type="evidence" value="ECO:0007669"/>
    <property type="project" value="TreeGrafter"/>
</dbReference>
<dbReference type="Pfam" id="PF00925">
    <property type="entry name" value="GTP_cyclohydro2"/>
    <property type="match status" value="1"/>
</dbReference>
<dbReference type="InterPro" id="IPR032677">
    <property type="entry name" value="GTP_cyclohydro_II"/>
</dbReference>
<dbReference type="GO" id="GO:0009231">
    <property type="term" value="P:riboflavin biosynthetic process"/>
    <property type="evidence" value="ECO:0007669"/>
    <property type="project" value="UniProtKB-UniRule"/>
</dbReference>
<feature type="binding site" evidence="12">
    <location>
        <position position="253"/>
    </location>
    <ligand>
        <name>Zn(2+)</name>
        <dbReference type="ChEBI" id="CHEBI:29105"/>
        <note>catalytic</note>
    </ligand>
</feature>
<feature type="domain" description="GTP cyclohydrolase II" evidence="13">
    <location>
        <begin position="195"/>
        <end position="357"/>
    </location>
</feature>
<gene>
    <name evidence="12 14" type="primary">ribA</name>
    <name evidence="14" type="ORF">HBA54_24095</name>
</gene>
<evidence type="ECO:0000256" key="6">
    <source>
        <dbReference type="ARBA" id="ARBA00022741"/>
    </source>
</evidence>
<dbReference type="NCBIfam" id="NF001591">
    <property type="entry name" value="PRK00393.1"/>
    <property type="match status" value="1"/>
</dbReference>
<dbReference type="Proteomes" id="UP000761264">
    <property type="component" value="Unassembled WGS sequence"/>
</dbReference>
<sequence>MMQEPEKYQKSADATVLQAVERALAELRRGATIVLHDWSGQGALVQAAEQVSTEGLAGLGALTGKDAMLLLTARRAQALGMAEADGLIASGGVLALALDDREAERIRALADPTAAKAGSGRERRVVTAPPGLDVAAVELTKLARLLPAALLAPLPGAPVQSPLAWADAHDLLAVTAANVAEYSFASARSLAPVADAMVPLAEAEQARIVAFRPDDGGTEHLAIIIGEPDPEAPLLLRLHSECFTGDLLSSLRCDCGEQLRGAIKAMADAGSGILLYLTQEGRGIGLVNKLRAYTLQDLGSDTLDANEQLGFDADERVYLPAAQMLHQLGFRKVRLMTNNPQKVAALSRFGIAVEERVEHSFPSNGHNAFYLATKAERFGHLF</sequence>
<evidence type="ECO:0000256" key="3">
    <source>
        <dbReference type="ARBA" id="ARBA00008976"/>
    </source>
</evidence>
<dbReference type="Gene3D" id="3.40.50.10990">
    <property type="entry name" value="GTP cyclohydrolase II"/>
    <property type="match status" value="1"/>
</dbReference>
<feature type="binding site" evidence="12">
    <location>
        <position position="242"/>
    </location>
    <ligand>
        <name>Zn(2+)</name>
        <dbReference type="ChEBI" id="CHEBI:29105"/>
        <note>catalytic</note>
    </ligand>
</feature>
<keyword evidence="8 12" id="KW-0862">Zinc</keyword>
<dbReference type="GO" id="GO:0005525">
    <property type="term" value="F:GTP binding"/>
    <property type="evidence" value="ECO:0007669"/>
    <property type="project" value="UniProtKB-KW"/>
</dbReference>
<dbReference type="SUPFAM" id="SSF55821">
    <property type="entry name" value="YrdC/RibB"/>
    <property type="match status" value="1"/>
</dbReference>
<dbReference type="SUPFAM" id="SSF142695">
    <property type="entry name" value="RibA-like"/>
    <property type="match status" value="1"/>
</dbReference>
<dbReference type="FunFam" id="3.40.50.10990:FF:000001">
    <property type="entry name" value="Riboflavin biosynthesis protein RibBA"/>
    <property type="match status" value="1"/>
</dbReference>
<evidence type="ECO:0000256" key="2">
    <source>
        <dbReference type="ARBA" id="ARBA00005520"/>
    </source>
</evidence>
<dbReference type="PANTHER" id="PTHR21327:SF18">
    <property type="entry name" value="3,4-DIHYDROXY-2-BUTANONE 4-PHOSPHATE SYNTHASE"/>
    <property type="match status" value="1"/>
</dbReference>
<comment type="similarity">
    <text evidence="2">In the N-terminal section; belongs to the DHBP synthase family.</text>
</comment>
<evidence type="ECO:0000256" key="11">
    <source>
        <dbReference type="ARBA" id="ARBA00049295"/>
    </source>
</evidence>
<dbReference type="NCBIfam" id="TIGR00505">
    <property type="entry name" value="ribA"/>
    <property type="match status" value="1"/>
</dbReference>
<evidence type="ECO:0000256" key="12">
    <source>
        <dbReference type="HAMAP-Rule" id="MF_00179"/>
    </source>
</evidence>
<comment type="similarity">
    <text evidence="12">Belongs to the GTP cyclohydrolase II family.</text>
</comment>
<dbReference type="AlphaFoldDB" id="A0A967F212"/>
<dbReference type="InterPro" id="IPR000926">
    <property type="entry name" value="RibA"/>
</dbReference>
<keyword evidence="9 12" id="KW-0342">GTP-binding</keyword>
<keyword evidence="6 12" id="KW-0547">Nucleotide-binding</keyword>
<feature type="active site" description="Proton acceptor" evidence="12">
    <location>
        <position position="314"/>
    </location>
</feature>
<dbReference type="RefSeq" id="WP_167229614.1">
    <property type="nucleotide sequence ID" value="NZ_JAAQPH010000025.1"/>
</dbReference>
<dbReference type="EC" id="3.5.4.25" evidence="12"/>
<accession>A0A967F212</accession>